<protein>
    <submittedName>
        <fullName evidence="7">Geranylgeranyl diphosphate synthase type II</fullName>
        <ecNumber evidence="7">2.5.1.1</ecNumber>
        <ecNumber evidence="7">2.5.1.10</ecNumber>
        <ecNumber evidence="7">2.5.1.29</ecNumber>
    </submittedName>
</protein>
<dbReference type="InterPro" id="IPR000092">
    <property type="entry name" value="Polyprenyl_synt"/>
</dbReference>
<sequence>MNPVYSFDKVLEIVNSNIDKIEYKHNPETLFEPITYILSLGGKRVRPALALMSYNLYKNDVERVIPIALAIEIFHNFTLLHDDLMDRADMRRGKPTVHIKWDDNTAVLSGDAMLIEAYKEIAKVESQFLPEVLELFSNTATEICCGQQLDMEFEKRTDVTIPEYIEMIRQKTAVLLACALKEGAIVAGASDYDANNLYDFGINVGLGFQLKDDLLDVYGDSKSFGKRIGGDILCNKKTYLLINALSDNSTKEELMAWINKVDFNETEKIKAVTGIYNKLELKQKSESLINEYYKKAIICLDKVGIQQEKKLELYKLAENLTVRIS</sequence>
<dbReference type="Proteomes" id="UP000555103">
    <property type="component" value="Unassembled WGS sequence"/>
</dbReference>
<evidence type="ECO:0000256" key="3">
    <source>
        <dbReference type="ARBA" id="ARBA00022679"/>
    </source>
</evidence>
<accession>A0A840CN31</accession>
<dbReference type="GO" id="GO:0046872">
    <property type="term" value="F:metal ion binding"/>
    <property type="evidence" value="ECO:0007669"/>
    <property type="project" value="UniProtKB-KW"/>
</dbReference>
<dbReference type="Pfam" id="PF00348">
    <property type="entry name" value="polyprenyl_synt"/>
    <property type="match status" value="1"/>
</dbReference>
<evidence type="ECO:0000256" key="4">
    <source>
        <dbReference type="ARBA" id="ARBA00022723"/>
    </source>
</evidence>
<dbReference type="PANTHER" id="PTHR12001:SF85">
    <property type="entry name" value="SHORT CHAIN ISOPRENYL DIPHOSPHATE SYNTHASE"/>
    <property type="match status" value="1"/>
</dbReference>
<keyword evidence="4" id="KW-0479">Metal-binding</keyword>
<dbReference type="SFLD" id="SFLDS00005">
    <property type="entry name" value="Isoprenoid_Synthase_Type_I"/>
    <property type="match status" value="1"/>
</dbReference>
<evidence type="ECO:0000256" key="6">
    <source>
        <dbReference type="RuleBase" id="RU004466"/>
    </source>
</evidence>
<dbReference type="SFLD" id="SFLDG01017">
    <property type="entry name" value="Polyprenyl_Transferase_Like"/>
    <property type="match status" value="1"/>
</dbReference>
<evidence type="ECO:0000256" key="5">
    <source>
        <dbReference type="ARBA" id="ARBA00022842"/>
    </source>
</evidence>
<dbReference type="PROSITE" id="PS00444">
    <property type="entry name" value="POLYPRENYL_SYNTHASE_2"/>
    <property type="match status" value="1"/>
</dbReference>
<comment type="cofactor">
    <cofactor evidence="1">
        <name>Mg(2+)</name>
        <dbReference type="ChEBI" id="CHEBI:18420"/>
    </cofactor>
</comment>
<organism evidence="7 8">
    <name type="scientific">Dysgonomonas hofstadii</name>
    <dbReference type="NCBI Taxonomy" id="637886"/>
    <lineage>
        <taxon>Bacteria</taxon>
        <taxon>Pseudomonadati</taxon>
        <taxon>Bacteroidota</taxon>
        <taxon>Bacteroidia</taxon>
        <taxon>Bacteroidales</taxon>
        <taxon>Dysgonomonadaceae</taxon>
        <taxon>Dysgonomonas</taxon>
    </lineage>
</organism>
<dbReference type="GO" id="GO:0004161">
    <property type="term" value="F:dimethylallyltranstransferase activity"/>
    <property type="evidence" value="ECO:0007669"/>
    <property type="project" value="UniProtKB-EC"/>
</dbReference>
<keyword evidence="3 6" id="KW-0808">Transferase</keyword>
<comment type="caution">
    <text evidence="7">The sequence shown here is derived from an EMBL/GenBank/DDBJ whole genome shotgun (WGS) entry which is preliminary data.</text>
</comment>
<dbReference type="InterPro" id="IPR033749">
    <property type="entry name" value="Polyprenyl_synt_CS"/>
</dbReference>
<keyword evidence="8" id="KW-1185">Reference proteome</keyword>
<dbReference type="GO" id="GO:0004311">
    <property type="term" value="F:geranylgeranyl diphosphate synthase activity"/>
    <property type="evidence" value="ECO:0007669"/>
    <property type="project" value="UniProtKB-EC"/>
</dbReference>
<dbReference type="EC" id="2.5.1.10" evidence="7"/>
<evidence type="ECO:0000313" key="8">
    <source>
        <dbReference type="Proteomes" id="UP000555103"/>
    </source>
</evidence>
<comment type="similarity">
    <text evidence="2 6">Belongs to the FPP/GGPP synthase family.</text>
</comment>
<evidence type="ECO:0000313" key="7">
    <source>
        <dbReference type="EMBL" id="MBB4036521.1"/>
    </source>
</evidence>
<dbReference type="InterPro" id="IPR008949">
    <property type="entry name" value="Isoprenoid_synthase_dom_sf"/>
</dbReference>
<dbReference type="PROSITE" id="PS00723">
    <property type="entry name" value="POLYPRENYL_SYNTHASE_1"/>
    <property type="match status" value="1"/>
</dbReference>
<dbReference type="EC" id="2.5.1.29" evidence="7"/>
<dbReference type="EC" id="2.5.1.1" evidence="7"/>
<dbReference type="PANTHER" id="PTHR12001">
    <property type="entry name" value="GERANYLGERANYL PYROPHOSPHATE SYNTHASE"/>
    <property type="match status" value="1"/>
</dbReference>
<evidence type="ECO:0000256" key="2">
    <source>
        <dbReference type="ARBA" id="ARBA00006706"/>
    </source>
</evidence>
<evidence type="ECO:0000256" key="1">
    <source>
        <dbReference type="ARBA" id="ARBA00001946"/>
    </source>
</evidence>
<dbReference type="AlphaFoldDB" id="A0A840CN31"/>
<reference evidence="7 8" key="1">
    <citation type="submission" date="2020-08" db="EMBL/GenBank/DDBJ databases">
        <title>Genomic Encyclopedia of Type Strains, Phase IV (KMG-IV): sequencing the most valuable type-strain genomes for metagenomic binning, comparative biology and taxonomic classification.</title>
        <authorList>
            <person name="Goeker M."/>
        </authorList>
    </citation>
    <scope>NUCLEOTIDE SEQUENCE [LARGE SCALE GENOMIC DNA]</scope>
    <source>
        <strain evidence="7 8">DSM 104969</strain>
    </source>
</reference>
<gene>
    <name evidence="7" type="ORF">GGR21_002427</name>
</gene>
<proteinExistence type="inferred from homology"/>
<dbReference type="GO" id="GO:0004337">
    <property type="term" value="F:(2E,6E)-farnesyl diphosphate synthase activity"/>
    <property type="evidence" value="ECO:0007669"/>
    <property type="project" value="UniProtKB-EC"/>
</dbReference>
<dbReference type="Gene3D" id="1.10.600.10">
    <property type="entry name" value="Farnesyl Diphosphate Synthase"/>
    <property type="match status" value="1"/>
</dbReference>
<dbReference type="CDD" id="cd00685">
    <property type="entry name" value="Trans_IPPS_HT"/>
    <property type="match status" value="1"/>
</dbReference>
<dbReference type="EMBL" id="JACIEP010000008">
    <property type="protein sequence ID" value="MBB4036521.1"/>
    <property type="molecule type" value="Genomic_DNA"/>
</dbReference>
<name>A0A840CN31_9BACT</name>
<keyword evidence="5" id="KW-0460">Magnesium</keyword>
<dbReference type="GO" id="GO:0008299">
    <property type="term" value="P:isoprenoid biosynthetic process"/>
    <property type="evidence" value="ECO:0007669"/>
    <property type="project" value="InterPro"/>
</dbReference>
<dbReference type="SUPFAM" id="SSF48576">
    <property type="entry name" value="Terpenoid synthases"/>
    <property type="match status" value="1"/>
</dbReference>